<proteinExistence type="predicted"/>
<keyword evidence="1" id="KW-0472">Membrane</keyword>
<dbReference type="Pfam" id="PF18179">
    <property type="entry name" value="SUa-2TM"/>
    <property type="match status" value="1"/>
</dbReference>
<name>A0A0R1SCA2_9LACO</name>
<dbReference type="RefSeq" id="WP_369336278.1">
    <property type="nucleotide sequence ID" value="NZ_AZFA01000010.1"/>
</dbReference>
<accession>A0A0R1SCA2</accession>
<feature type="domain" description="SMODS/Ubiquitin system-associated 2TM effector" evidence="2">
    <location>
        <begin position="18"/>
        <end position="274"/>
    </location>
</feature>
<dbReference type="EMBL" id="AZFA01000010">
    <property type="protein sequence ID" value="KRL66893.1"/>
    <property type="molecule type" value="Genomic_DNA"/>
</dbReference>
<dbReference type="AlphaFoldDB" id="A0A0R1SCA2"/>
<evidence type="ECO:0000259" key="2">
    <source>
        <dbReference type="Pfam" id="PF18179"/>
    </source>
</evidence>
<evidence type="ECO:0000313" key="3">
    <source>
        <dbReference type="EMBL" id="KRL66893.1"/>
    </source>
</evidence>
<sequence length="275" mass="32077">MVKLMIRFKFGPKGKAIILIITFIIITTLLFKFSFIRSKYISNEILEMFYNSLPPKIFRCVFSSLVITLGYLLTRFVGNKILSDTLNPNETKYIRNSINWIYIACFFGGAKEFKLKNMPIWISFKIILTWPRLEGIVDSLETDNSKILCKMVNTGNNNDEVNIIVDDTYETLSKIDPSDFVSRETWYLKKIKSNNYSGSYKSYNARLLSDFSSKIGELSKCYTTVNLFLSTSPYMTKKIIDTCFEMDRRDGFKHLCVYESSSEHNFKFVKKHKIF</sequence>
<keyword evidence="1" id="KW-0812">Transmembrane</keyword>
<dbReference type="InterPro" id="IPR041502">
    <property type="entry name" value="SUa-2TM"/>
</dbReference>
<keyword evidence="4" id="KW-1185">Reference proteome</keyword>
<evidence type="ECO:0000313" key="4">
    <source>
        <dbReference type="Proteomes" id="UP000051647"/>
    </source>
</evidence>
<feature type="transmembrane region" description="Helical" evidence="1">
    <location>
        <begin position="16"/>
        <end position="36"/>
    </location>
</feature>
<dbReference type="PATRIC" id="fig|1423815.3.peg.344"/>
<protein>
    <recommendedName>
        <fullName evidence="2">SMODS/Ubiquitin system-associated 2TM effector domain-containing protein</fullName>
    </recommendedName>
</protein>
<reference evidence="3 4" key="1">
    <citation type="journal article" date="2015" name="Genome Announc.">
        <title>Expanding the biotechnology potential of lactobacilli through comparative genomics of 213 strains and associated genera.</title>
        <authorList>
            <person name="Sun Z."/>
            <person name="Harris H.M."/>
            <person name="McCann A."/>
            <person name="Guo C."/>
            <person name="Argimon S."/>
            <person name="Zhang W."/>
            <person name="Yang X."/>
            <person name="Jeffery I.B."/>
            <person name="Cooney J.C."/>
            <person name="Kagawa T.F."/>
            <person name="Liu W."/>
            <person name="Song Y."/>
            <person name="Salvetti E."/>
            <person name="Wrobel A."/>
            <person name="Rasinkangas P."/>
            <person name="Parkhill J."/>
            <person name="Rea M.C."/>
            <person name="O'Sullivan O."/>
            <person name="Ritari J."/>
            <person name="Douillard F.P."/>
            <person name="Paul Ross R."/>
            <person name="Yang R."/>
            <person name="Briner A.E."/>
            <person name="Felis G.E."/>
            <person name="de Vos W.M."/>
            <person name="Barrangou R."/>
            <person name="Klaenhammer T.R."/>
            <person name="Caufield P.W."/>
            <person name="Cui Y."/>
            <person name="Zhang H."/>
            <person name="O'Toole P.W."/>
        </authorList>
    </citation>
    <scope>NUCLEOTIDE SEQUENCE [LARGE SCALE GENOMIC DNA]</scope>
    <source>
        <strain evidence="3 4">DSM 14857</strain>
    </source>
</reference>
<dbReference type="Proteomes" id="UP000051647">
    <property type="component" value="Unassembled WGS sequence"/>
</dbReference>
<feature type="transmembrane region" description="Helical" evidence="1">
    <location>
        <begin position="57"/>
        <end position="73"/>
    </location>
</feature>
<keyword evidence="1" id="KW-1133">Transmembrane helix</keyword>
<gene>
    <name evidence="3" type="ORF">FC27_GL000339</name>
</gene>
<organism evidence="3 4">
    <name type="scientific">Companilactobacillus versmoldensis DSM 14857 = KCTC 3814</name>
    <dbReference type="NCBI Taxonomy" id="1423815"/>
    <lineage>
        <taxon>Bacteria</taxon>
        <taxon>Bacillati</taxon>
        <taxon>Bacillota</taxon>
        <taxon>Bacilli</taxon>
        <taxon>Lactobacillales</taxon>
        <taxon>Lactobacillaceae</taxon>
        <taxon>Companilactobacillus</taxon>
    </lineage>
</organism>
<evidence type="ECO:0000256" key="1">
    <source>
        <dbReference type="SAM" id="Phobius"/>
    </source>
</evidence>
<comment type="caution">
    <text evidence="3">The sequence shown here is derived from an EMBL/GenBank/DDBJ whole genome shotgun (WGS) entry which is preliminary data.</text>
</comment>